<dbReference type="SUPFAM" id="SSF47413">
    <property type="entry name" value="lambda repressor-like DNA-binding domains"/>
    <property type="match status" value="1"/>
</dbReference>
<sequence>MPGGSCVGPRCRPAESVPYETDSAAPSFVTFPECVDLSSRRVPIRQEVFGMGNTFSPSNCKRCGEELAQQHTGRPGEYCGTKCRQAAHRDRRKAASPDTEQFDAYLRAELVASGNAIQQLLDTLDIPGAAGNIPLRQFLEVQRSIDQLTVAMVGRARQCGEPWETISTLLGMTRETARRKYAPPVVHRALNRTQTHKHTPRTDAPAPNQSGTRRTSADDRSGTPSAGAERPGLPQQTPPCANPQDLASVLSSLQRASGQSLRALGARTGLSPSFLSRLMNGERFPTWRDAAAIARACGADPVILRKVWEDAEARRGREKRPHTLASALRYLHMRAGRPTPWAIATTSGTLSQDHVTGLLEGTAVYDWEHVERLVQVLDGEPSFFRPLWEQTAPTPQAWSPAPARKKTPRPQNQPKPTTRAEELLCAFSEALGKSTPSSTPRRALAAPIQAATHWPGR</sequence>
<reference evidence="3 4" key="1">
    <citation type="submission" date="2018-05" db="EMBL/GenBank/DDBJ databases">
        <title>Complete genome sequence of sponge-derived Streptomyces sp. HNM0039.</title>
        <authorList>
            <person name="Huang X."/>
            <person name="Zhou S."/>
        </authorList>
    </citation>
    <scope>NUCLEOTIDE SEQUENCE [LARGE SCALE GENOMIC DNA]</scope>
    <source>
        <strain evidence="3 4">HNM0039</strain>
    </source>
</reference>
<dbReference type="AlphaFoldDB" id="A0A2S1SXX6"/>
<dbReference type="Gene3D" id="1.10.260.40">
    <property type="entry name" value="lambda repressor-like DNA-binding domains"/>
    <property type="match status" value="1"/>
</dbReference>
<protein>
    <recommendedName>
        <fullName evidence="2">HTH cro/C1-type domain-containing protein</fullName>
    </recommendedName>
</protein>
<dbReference type="InterPro" id="IPR010982">
    <property type="entry name" value="Lambda_DNA-bd_dom_sf"/>
</dbReference>
<feature type="region of interest" description="Disordered" evidence="1">
    <location>
        <begin position="391"/>
        <end position="457"/>
    </location>
</feature>
<proteinExistence type="predicted"/>
<dbReference type="GO" id="GO:0003677">
    <property type="term" value="F:DNA binding"/>
    <property type="evidence" value="ECO:0007669"/>
    <property type="project" value="InterPro"/>
</dbReference>
<feature type="region of interest" description="Disordered" evidence="1">
    <location>
        <begin position="180"/>
        <end position="244"/>
    </location>
</feature>
<name>A0A2S1SXX6_9ACTN</name>
<keyword evidence="4" id="KW-1185">Reference proteome</keyword>
<evidence type="ECO:0000313" key="4">
    <source>
        <dbReference type="Proteomes" id="UP000244900"/>
    </source>
</evidence>
<feature type="domain" description="HTH cro/C1-type" evidence="2">
    <location>
        <begin position="260"/>
        <end position="304"/>
    </location>
</feature>
<gene>
    <name evidence="3" type="ORF">DDW44_22475</name>
</gene>
<dbReference type="SMART" id="SM00530">
    <property type="entry name" value="HTH_XRE"/>
    <property type="match status" value="1"/>
</dbReference>
<dbReference type="EMBL" id="CP029188">
    <property type="protein sequence ID" value="AWI31239.1"/>
    <property type="molecule type" value="Genomic_DNA"/>
</dbReference>
<dbReference type="PROSITE" id="PS50943">
    <property type="entry name" value="HTH_CROC1"/>
    <property type="match status" value="1"/>
</dbReference>
<dbReference type="InterPro" id="IPR001387">
    <property type="entry name" value="Cro/C1-type_HTH"/>
</dbReference>
<evidence type="ECO:0000259" key="2">
    <source>
        <dbReference type="PROSITE" id="PS50943"/>
    </source>
</evidence>
<dbReference type="CDD" id="cd00093">
    <property type="entry name" value="HTH_XRE"/>
    <property type="match status" value="1"/>
</dbReference>
<organism evidence="3 4">
    <name type="scientific">Streptomyces tirandamycinicus</name>
    <dbReference type="NCBI Taxonomy" id="2174846"/>
    <lineage>
        <taxon>Bacteria</taxon>
        <taxon>Bacillati</taxon>
        <taxon>Actinomycetota</taxon>
        <taxon>Actinomycetes</taxon>
        <taxon>Kitasatosporales</taxon>
        <taxon>Streptomycetaceae</taxon>
        <taxon>Streptomyces</taxon>
    </lineage>
</organism>
<accession>A0A2S1SXX6</accession>
<dbReference type="KEGG" id="stir:DDW44_22475"/>
<dbReference type="OrthoDB" id="3829505at2"/>
<evidence type="ECO:0000256" key="1">
    <source>
        <dbReference type="SAM" id="MobiDB-lite"/>
    </source>
</evidence>
<dbReference type="Pfam" id="PF13560">
    <property type="entry name" value="HTH_31"/>
    <property type="match status" value="1"/>
</dbReference>
<dbReference type="Proteomes" id="UP000244900">
    <property type="component" value="Chromosome"/>
</dbReference>
<evidence type="ECO:0000313" key="3">
    <source>
        <dbReference type="EMBL" id="AWI31239.1"/>
    </source>
</evidence>